<accession>A0A519BHV1</accession>
<dbReference type="Gene3D" id="3.40.50.1010">
    <property type="entry name" value="5'-nuclease"/>
    <property type="match status" value="1"/>
</dbReference>
<dbReference type="InterPro" id="IPR052106">
    <property type="entry name" value="PINc/VapC_TA"/>
</dbReference>
<dbReference type="InterPro" id="IPR002716">
    <property type="entry name" value="PIN_dom"/>
</dbReference>
<gene>
    <name evidence="2" type="ORF">EVJ46_01025</name>
</gene>
<protein>
    <submittedName>
        <fullName evidence="2">Type II toxin-antitoxin system VapC family toxin</fullName>
    </submittedName>
</protein>
<organism evidence="2 3">
    <name type="scientific">Acididesulfobacter guangdongensis</name>
    <dbReference type="NCBI Taxonomy" id="2597225"/>
    <lineage>
        <taxon>Bacteria</taxon>
        <taxon>Deltaproteobacteria</taxon>
        <taxon>Candidatus Acidulodesulfobacterales</taxon>
        <taxon>Candidatus Acididesulfobacter</taxon>
    </lineage>
</organism>
<reference evidence="2 3" key="1">
    <citation type="journal article" date="2019" name="ISME J.">
        <title>Insights into ecological role of a new deltaproteobacterial order Candidatus Acidulodesulfobacterales by metagenomics and metatranscriptomics.</title>
        <authorList>
            <person name="Tan S."/>
            <person name="Liu J."/>
            <person name="Fang Y."/>
            <person name="Hedlund B.P."/>
            <person name="Lian Z.H."/>
            <person name="Huang L.Y."/>
            <person name="Li J.T."/>
            <person name="Huang L.N."/>
            <person name="Li W.J."/>
            <person name="Jiang H.C."/>
            <person name="Dong H.L."/>
            <person name="Shu W.S."/>
        </authorList>
    </citation>
    <scope>NUCLEOTIDE SEQUENCE [LARGE SCALE GENOMIC DNA]</scope>
    <source>
        <strain evidence="2">AP2</strain>
    </source>
</reference>
<dbReference type="InterPro" id="IPR029060">
    <property type="entry name" value="PIN-like_dom_sf"/>
</dbReference>
<dbReference type="PANTHER" id="PTHR38826:SF5">
    <property type="entry name" value="RIBONUCLEASE VAPC13"/>
    <property type="match status" value="1"/>
</dbReference>
<name>A0A519BHV1_ACIG2</name>
<dbReference type="AlphaFoldDB" id="A0A519BHV1"/>
<dbReference type="Pfam" id="PF01850">
    <property type="entry name" value="PIN"/>
    <property type="match status" value="1"/>
</dbReference>
<dbReference type="EMBL" id="SGBC01000001">
    <property type="protein sequence ID" value="RZD16851.1"/>
    <property type="molecule type" value="Genomic_DNA"/>
</dbReference>
<evidence type="ECO:0000313" key="3">
    <source>
        <dbReference type="Proteomes" id="UP000316562"/>
    </source>
</evidence>
<dbReference type="Proteomes" id="UP000316562">
    <property type="component" value="Unassembled WGS sequence"/>
</dbReference>
<evidence type="ECO:0000259" key="1">
    <source>
        <dbReference type="Pfam" id="PF01850"/>
    </source>
</evidence>
<dbReference type="SUPFAM" id="SSF88723">
    <property type="entry name" value="PIN domain-like"/>
    <property type="match status" value="1"/>
</dbReference>
<comment type="caution">
    <text evidence="2">The sequence shown here is derived from an EMBL/GenBank/DDBJ whole genome shotgun (WGS) entry which is preliminary data.</text>
</comment>
<sequence>MMNKKFFVDTNIFLRYLINDNKSISDKIEETFKKASLGEILLITNSLVIIEIIFVLESYYDKSKKEIETAVLKIMNTNGLGVKDSGLILDALNFYVSKNIDFVDAYNAFFMKEHSLTDILTLDKKHFSRIDWLNIINI</sequence>
<dbReference type="PANTHER" id="PTHR38826">
    <property type="entry name" value="RIBONUCLEASE VAPC13"/>
    <property type="match status" value="1"/>
</dbReference>
<proteinExistence type="predicted"/>
<feature type="domain" description="PIN" evidence="1">
    <location>
        <begin position="7"/>
        <end position="132"/>
    </location>
</feature>
<evidence type="ECO:0000313" key="2">
    <source>
        <dbReference type="EMBL" id="RZD16851.1"/>
    </source>
</evidence>